<dbReference type="PANTHER" id="PTHR30632:SF0">
    <property type="entry name" value="SULFATE-BINDING PROTEIN"/>
    <property type="match status" value="1"/>
</dbReference>
<dbReference type="GO" id="GO:0030973">
    <property type="term" value="F:molybdate ion binding"/>
    <property type="evidence" value="ECO:0007669"/>
    <property type="project" value="TreeGrafter"/>
</dbReference>
<dbReference type="Gene3D" id="3.40.190.10">
    <property type="entry name" value="Periplasmic binding protein-like II"/>
    <property type="match status" value="2"/>
</dbReference>
<feature type="chain" id="PRO_5006443865" evidence="1">
    <location>
        <begin position="20"/>
        <end position="266"/>
    </location>
</feature>
<protein>
    <submittedName>
        <fullName evidence="2">Molybdate ABC transporter substrate-binding protein</fullName>
    </submittedName>
</protein>
<sequence length="266" mass="27967">MRISTVLAVLAIMTKPAMAEQTVLLHAAGSLRAALTEVARDFETAGFGKVQAKFGASGLLKDEIAVGAKAEVFASANMEHPQALAQDKRSGPVVLFVRNRLCALARPGLEVTPATLLDRMLDPQVKLGTSTPKVDPSGDYAWEVFRKAEKISPGASATLEKKALQLTGGPASPPAPQSRSVYGELIAQGAADIFLTYCTNALAAQRENPAQQILQLPDALAVGADYGLTVLNGASMRGYQFALFILSAEGQRTLAKHGFAAPGLPQ</sequence>
<dbReference type="InterPro" id="IPR050682">
    <property type="entry name" value="ModA/WtpA"/>
</dbReference>
<evidence type="ECO:0000313" key="3">
    <source>
        <dbReference type="Proteomes" id="UP000051660"/>
    </source>
</evidence>
<name>A0A0R3M9J7_9BRAD</name>
<evidence type="ECO:0000313" key="2">
    <source>
        <dbReference type="EMBL" id="KRR16852.1"/>
    </source>
</evidence>
<evidence type="ECO:0000256" key="1">
    <source>
        <dbReference type="SAM" id="SignalP"/>
    </source>
</evidence>
<comment type="caution">
    <text evidence="2">The sequence shown here is derived from an EMBL/GenBank/DDBJ whole genome shotgun (WGS) entry which is preliminary data.</text>
</comment>
<reference evidence="2 3" key="1">
    <citation type="submission" date="2014-03" db="EMBL/GenBank/DDBJ databases">
        <title>Bradyrhizobium valentinum sp. nov., isolated from effective nodules of Lupinus mariae-josephae, a lupine endemic of basic-lime soils in Eastern Spain.</title>
        <authorList>
            <person name="Duran D."/>
            <person name="Rey L."/>
            <person name="Navarro A."/>
            <person name="Busquets A."/>
            <person name="Imperial J."/>
            <person name="Ruiz-Argueso T."/>
        </authorList>
    </citation>
    <scope>NUCLEOTIDE SEQUENCE [LARGE SCALE GENOMIC DNA]</scope>
    <source>
        <strain evidence="2 3">CCBAU 23086</strain>
    </source>
</reference>
<dbReference type="AlphaFoldDB" id="A0A0R3M9J7"/>
<dbReference type="PANTHER" id="PTHR30632">
    <property type="entry name" value="MOLYBDATE-BINDING PERIPLASMIC PROTEIN"/>
    <property type="match status" value="1"/>
</dbReference>
<dbReference type="EMBL" id="LLYB01000125">
    <property type="protein sequence ID" value="KRR16852.1"/>
    <property type="molecule type" value="Genomic_DNA"/>
</dbReference>
<feature type="signal peptide" evidence="1">
    <location>
        <begin position="1"/>
        <end position="19"/>
    </location>
</feature>
<gene>
    <name evidence="2" type="ORF">CQ14_14255</name>
</gene>
<dbReference type="Pfam" id="PF13531">
    <property type="entry name" value="SBP_bac_11"/>
    <property type="match status" value="1"/>
</dbReference>
<accession>A0A0R3M9J7</accession>
<dbReference type="SUPFAM" id="SSF53850">
    <property type="entry name" value="Periplasmic binding protein-like II"/>
    <property type="match status" value="1"/>
</dbReference>
<dbReference type="Proteomes" id="UP000051660">
    <property type="component" value="Unassembled WGS sequence"/>
</dbReference>
<keyword evidence="1" id="KW-0732">Signal</keyword>
<dbReference type="GO" id="GO:0015689">
    <property type="term" value="P:molybdate ion transport"/>
    <property type="evidence" value="ECO:0007669"/>
    <property type="project" value="TreeGrafter"/>
</dbReference>
<organism evidence="2 3">
    <name type="scientific">Bradyrhizobium lablabi</name>
    <dbReference type="NCBI Taxonomy" id="722472"/>
    <lineage>
        <taxon>Bacteria</taxon>
        <taxon>Pseudomonadati</taxon>
        <taxon>Pseudomonadota</taxon>
        <taxon>Alphaproteobacteria</taxon>
        <taxon>Hyphomicrobiales</taxon>
        <taxon>Nitrobacteraceae</taxon>
        <taxon>Bradyrhizobium</taxon>
    </lineage>
</organism>
<dbReference type="NCBIfam" id="NF002917">
    <property type="entry name" value="PRK03537.1-3"/>
    <property type="match status" value="1"/>
</dbReference>
<proteinExistence type="predicted"/>